<dbReference type="KEGG" id="eus:EUTSA_v10015785mg"/>
<name>V4KZU7_EUTSA</name>
<dbReference type="STRING" id="72664.V4KZU7"/>
<dbReference type="InterPro" id="IPR036047">
    <property type="entry name" value="F-box-like_dom_sf"/>
</dbReference>
<dbReference type="EMBL" id="KI517464">
    <property type="protein sequence ID" value="ESQ43495.1"/>
    <property type="molecule type" value="Genomic_DNA"/>
</dbReference>
<dbReference type="AlphaFoldDB" id="V4KZU7"/>
<dbReference type="eggNOG" id="ENOG502T15N">
    <property type="taxonomic scope" value="Eukaryota"/>
</dbReference>
<dbReference type="PANTHER" id="PTHR31900:SF32">
    <property type="entry name" value="F-BOX_RNI_FBD-LIKE DOMAIN PROTEIN"/>
    <property type="match status" value="1"/>
</dbReference>
<evidence type="ECO:0000259" key="1">
    <source>
        <dbReference type="SMART" id="SM00256"/>
    </source>
</evidence>
<dbReference type="OMA" id="ENDRCNK"/>
<dbReference type="Gene3D" id="3.80.10.10">
    <property type="entry name" value="Ribonuclease Inhibitor"/>
    <property type="match status" value="1"/>
</dbReference>
<dbReference type="PANTHER" id="PTHR31900">
    <property type="entry name" value="F-BOX/RNI SUPERFAMILY PROTEIN-RELATED"/>
    <property type="match status" value="1"/>
</dbReference>
<dbReference type="InterPro" id="IPR050232">
    <property type="entry name" value="FBL13/AtMIF1-like"/>
</dbReference>
<dbReference type="SMART" id="SM00256">
    <property type="entry name" value="FBOX"/>
    <property type="match status" value="1"/>
</dbReference>
<dbReference type="SUPFAM" id="SSF81383">
    <property type="entry name" value="F-box domain"/>
    <property type="match status" value="1"/>
</dbReference>
<dbReference type="SUPFAM" id="SSF52047">
    <property type="entry name" value="RNI-like"/>
    <property type="match status" value="1"/>
</dbReference>
<keyword evidence="3" id="KW-1185">Reference proteome</keyword>
<evidence type="ECO:0000313" key="3">
    <source>
        <dbReference type="Proteomes" id="UP000030689"/>
    </source>
</evidence>
<dbReference type="InterPro" id="IPR032675">
    <property type="entry name" value="LRR_dom_sf"/>
</dbReference>
<reference evidence="2 3" key="1">
    <citation type="journal article" date="2013" name="Front. Plant Sci.">
        <title>The Reference Genome of the Halophytic Plant Eutrema salsugineum.</title>
        <authorList>
            <person name="Yang R."/>
            <person name="Jarvis D.E."/>
            <person name="Chen H."/>
            <person name="Beilstein M.A."/>
            <person name="Grimwood J."/>
            <person name="Jenkins J."/>
            <person name="Shu S."/>
            <person name="Prochnik S."/>
            <person name="Xin M."/>
            <person name="Ma C."/>
            <person name="Schmutz J."/>
            <person name="Wing R.A."/>
            <person name="Mitchell-Olds T."/>
            <person name="Schumaker K.S."/>
            <person name="Wang X."/>
        </authorList>
    </citation>
    <scope>NUCLEOTIDE SEQUENCE [LARGE SCALE GENOMIC DNA]</scope>
</reference>
<dbReference type="Pfam" id="PF24758">
    <property type="entry name" value="LRR_At5g56370"/>
    <property type="match status" value="1"/>
</dbReference>
<dbReference type="Proteomes" id="UP000030689">
    <property type="component" value="Unassembled WGS sequence"/>
</dbReference>
<dbReference type="Gene3D" id="1.20.1280.50">
    <property type="match status" value="1"/>
</dbReference>
<dbReference type="InterPro" id="IPR053781">
    <property type="entry name" value="F-box_AtFBL13-like"/>
</dbReference>
<proteinExistence type="predicted"/>
<evidence type="ECO:0000313" key="2">
    <source>
        <dbReference type="EMBL" id="ESQ43495.1"/>
    </source>
</evidence>
<dbReference type="Pfam" id="PF00646">
    <property type="entry name" value="F-box"/>
    <property type="match status" value="1"/>
</dbReference>
<dbReference type="Gramene" id="ESQ43495">
    <property type="protein sequence ID" value="ESQ43495"/>
    <property type="gene ID" value="EUTSA_v10015785mg"/>
</dbReference>
<protein>
    <recommendedName>
        <fullName evidence="1">F-box domain-containing protein</fullName>
    </recommendedName>
</protein>
<dbReference type="CDD" id="cd22160">
    <property type="entry name" value="F-box_AtFBL13-like"/>
    <property type="match status" value="1"/>
</dbReference>
<dbReference type="InterPro" id="IPR055411">
    <property type="entry name" value="LRR_FXL15/At3g58940/PEG3-like"/>
</dbReference>
<sequence length="466" mass="52985">MADEDRDGETSPSHRHLDSSDAVDSISAMPDVILQNILSFLRTIFAFRTSILSKRWRHVWSDTPCLKFDACGEGYLKADSINETLARYKARKMTSFHLCPTNLDNFPYVESWIDFVKSRNVEDLSLDLGSRASAFDYDIPDLFYTNSSVKQLFLTLTFMTKMIQCSSVSWTSLKKLFLRRCNISDESMATILSGCPILESLTLRSCCRLKVLDLSSKSLLRLTRLEIVSVLGPVHIVAPHIHFLDLTFPPILPSRLVDVSSLTEARLNLGFYSHNAYEKLKNVEKLTFGENFLKILAIAKLRRVPLPMFKFESLTFETMISHYVMIGIVNLLQNTTQLKKLIVHIKDGCIKVEGIPLHLQDGGIIPDSIIEVHLRVHGFESNISWKSEARVFKNIFRKNVKSKHMASFMEFVLKSTKTLGKMVVRFGGYFEESGFEELLEMVPMLSQDNDNVSIVLSSTTKSDQKV</sequence>
<dbReference type="InterPro" id="IPR001810">
    <property type="entry name" value="F-box_dom"/>
</dbReference>
<gene>
    <name evidence="2" type="ORF">EUTSA_v10015785mg</name>
</gene>
<organism evidence="2 3">
    <name type="scientific">Eutrema salsugineum</name>
    <name type="common">Saltwater cress</name>
    <name type="synonym">Sisymbrium salsugineum</name>
    <dbReference type="NCBI Taxonomy" id="72664"/>
    <lineage>
        <taxon>Eukaryota</taxon>
        <taxon>Viridiplantae</taxon>
        <taxon>Streptophyta</taxon>
        <taxon>Embryophyta</taxon>
        <taxon>Tracheophyta</taxon>
        <taxon>Spermatophyta</taxon>
        <taxon>Magnoliopsida</taxon>
        <taxon>eudicotyledons</taxon>
        <taxon>Gunneridae</taxon>
        <taxon>Pentapetalae</taxon>
        <taxon>rosids</taxon>
        <taxon>malvids</taxon>
        <taxon>Brassicales</taxon>
        <taxon>Brassicaceae</taxon>
        <taxon>Eutremeae</taxon>
        <taxon>Eutrema</taxon>
    </lineage>
</organism>
<feature type="domain" description="F-box" evidence="1">
    <location>
        <begin position="29"/>
        <end position="69"/>
    </location>
</feature>
<accession>V4KZU7</accession>